<gene>
    <name evidence="9" type="ORF">JQS30_15850</name>
</gene>
<dbReference type="PANTHER" id="PTHR45436">
    <property type="entry name" value="SENSOR HISTIDINE KINASE YKOH"/>
    <property type="match status" value="1"/>
</dbReference>
<keyword evidence="5 9" id="KW-0418">Kinase</keyword>
<dbReference type="PANTHER" id="PTHR45436:SF5">
    <property type="entry name" value="SENSOR HISTIDINE KINASE TRCS"/>
    <property type="match status" value="1"/>
</dbReference>
<dbReference type="InterPro" id="IPR036890">
    <property type="entry name" value="HATPase_C_sf"/>
</dbReference>
<dbReference type="Pfam" id="PF02518">
    <property type="entry name" value="HATPase_c"/>
    <property type="match status" value="1"/>
</dbReference>
<dbReference type="InterPro" id="IPR003594">
    <property type="entry name" value="HATPase_dom"/>
</dbReference>
<keyword evidence="10" id="KW-1185">Reference proteome</keyword>
<feature type="domain" description="Histidine kinase/HSP90-like ATPase" evidence="8">
    <location>
        <begin position="297"/>
        <end position="410"/>
    </location>
</feature>
<accession>A0A895XU77</accession>
<dbReference type="KEGG" id="nav:JQS30_15850"/>
<evidence type="ECO:0000256" key="1">
    <source>
        <dbReference type="ARBA" id="ARBA00000085"/>
    </source>
</evidence>
<comment type="catalytic activity">
    <reaction evidence="1">
        <text>ATP + protein L-histidine = ADP + protein N-phospho-L-histidine.</text>
        <dbReference type="EC" id="2.7.13.3"/>
    </reaction>
</comment>
<feature type="compositionally biased region" description="Basic and acidic residues" evidence="6">
    <location>
        <begin position="695"/>
        <end position="704"/>
    </location>
</feature>
<evidence type="ECO:0000256" key="4">
    <source>
        <dbReference type="ARBA" id="ARBA00022679"/>
    </source>
</evidence>
<feature type="region of interest" description="Disordered" evidence="6">
    <location>
        <begin position="478"/>
        <end position="704"/>
    </location>
</feature>
<keyword evidence="7" id="KW-0812">Transmembrane</keyword>
<feature type="compositionally biased region" description="Polar residues" evidence="6">
    <location>
        <begin position="621"/>
        <end position="645"/>
    </location>
</feature>
<dbReference type="AlphaFoldDB" id="A0A895XU77"/>
<reference evidence="9" key="1">
    <citation type="submission" date="2021-02" db="EMBL/GenBank/DDBJ databases">
        <title>Natronoglycomyces albus gen. nov., sp. nov, a haloalkaliphilic actinobacterium from a soda solonchak soil.</title>
        <authorList>
            <person name="Sorokin D.Y."/>
            <person name="Khijniak T.V."/>
            <person name="Zakharycheva A.P."/>
            <person name="Boueva O.V."/>
            <person name="Ariskina E.V."/>
            <person name="Hahnke R.L."/>
            <person name="Bunk B."/>
            <person name="Sproer C."/>
            <person name="Schumann P."/>
            <person name="Evtushenko L.I."/>
            <person name="Kublanov I.V."/>
        </authorList>
    </citation>
    <scope>NUCLEOTIDE SEQUENCE</scope>
    <source>
        <strain evidence="9">DSM 106290</strain>
    </source>
</reference>
<evidence type="ECO:0000259" key="8">
    <source>
        <dbReference type="SMART" id="SM00387"/>
    </source>
</evidence>
<evidence type="ECO:0000256" key="3">
    <source>
        <dbReference type="ARBA" id="ARBA00022553"/>
    </source>
</evidence>
<sequence>MSDIPPTAHQATWQGEPPTGEATGHVHPLDGLKKNLLWTAIVPAASMTVIGAAVVIFMQQDAFGLTGELTALVLLAALLIAGVITFLAANNALKAATSVRQTIAALRRSTTQTHLELWHLGEQMRQQHPKVALPAMPVPNSEAFPSGGRDFERLSRDIEHLRHCAAAIAAGVASLEEDNFLEPSPPVVQDGDQRVGVFVNLARRLQSLVHREIQLLDELEAQVEDPDLLKGLFAVDHLATRIRRHAENLAVLGGAVSRRQWSRPVNVYEILRSAVAEVEHYARVKMVRPVEGTLKGHAVADVIHLVAELVENATAFSAPNTQVMLRAQRVTAGLAIEVEDRGLGMPQDQLDQINAMLADPDGVSIDELLNDGRIGLYVVAALARRHDLAVQLQTNIFGGTQAVIVLSSNLMGEEEEKREPKRLNAPPRQSEQPTQFPKRPIPGGGKPPVGERPLENTSAMPVVANRPDDTAQFPLVSAGADRSASAHMSQAFGGPRSLNGSSHNGAPVLDSGAGQANARPTSAPPVSEPPVDYGWQANERFEEMSSGRHAQRAAPSAGTGHQPNIVPDVRADSEQRYSSPAPYNSGAAGGDPYNSAPPSVPPAAPAPLTPPAGPYDRRESQTATDSWPSLSAPQPNRQPSENRPQLPQRRAQTHLAPQLRDAPQSVTDADSDHNPNLMMSFQQGVNRADSLTDDPDPRSELPGG</sequence>
<dbReference type="Proteomes" id="UP000662939">
    <property type="component" value="Chromosome"/>
</dbReference>
<name>A0A895XU77_9ACTN</name>
<dbReference type="SUPFAM" id="SSF55874">
    <property type="entry name" value="ATPase domain of HSP90 chaperone/DNA topoisomerase II/histidine kinase"/>
    <property type="match status" value="1"/>
</dbReference>
<evidence type="ECO:0000256" key="5">
    <source>
        <dbReference type="ARBA" id="ARBA00022777"/>
    </source>
</evidence>
<protein>
    <recommendedName>
        <fullName evidence="2">histidine kinase</fullName>
        <ecNumber evidence="2">2.7.13.3</ecNumber>
    </recommendedName>
</protein>
<organism evidence="9 10">
    <name type="scientific">Natronoglycomyces albus</name>
    <dbReference type="NCBI Taxonomy" id="2811108"/>
    <lineage>
        <taxon>Bacteria</taxon>
        <taxon>Bacillati</taxon>
        <taxon>Actinomycetota</taxon>
        <taxon>Actinomycetes</taxon>
        <taxon>Glycomycetales</taxon>
        <taxon>Glycomycetaceae</taxon>
        <taxon>Natronoglycomyces</taxon>
    </lineage>
</organism>
<evidence type="ECO:0000256" key="7">
    <source>
        <dbReference type="SAM" id="Phobius"/>
    </source>
</evidence>
<feature type="compositionally biased region" description="Pro residues" evidence="6">
    <location>
        <begin position="598"/>
        <end position="613"/>
    </location>
</feature>
<evidence type="ECO:0000256" key="6">
    <source>
        <dbReference type="SAM" id="MobiDB-lite"/>
    </source>
</evidence>
<dbReference type="GO" id="GO:0000160">
    <property type="term" value="P:phosphorelay signal transduction system"/>
    <property type="evidence" value="ECO:0007669"/>
    <property type="project" value="TreeGrafter"/>
</dbReference>
<dbReference type="EC" id="2.7.13.3" evidence="2"/>
<dbReference type="InterPro" id="IPR050428">
    <property type="entry name" value="TCS_sensor_his_kinase"/>
</dbReference>
<keyword evidence="4" id="KW-0808">Transferase</keyword>
<keyword evidence="7" id="KW-1133">Transmembrane helix</keyword>
<dbReference type="EMBL" id="CP070496">
    <property type="protein sequence ID" value="QSB05208.1"/>
    <property type="molecule type" value="Genomic_DNA"/>
</dbReference>
<feature type="region of interest" description="Disordered" evidence="6">
    <location>
        <begin position="412"/>
        <end position="455"/>
    </location>
</feature>
<dbReference type="GO" id="GO:0004673">
    <property type="term" value="F:protein histidine kinase activity"/>
    <property type="evidence" value="ECO:0007669"/>
    <property type="project" value="UniProtKB-EC"/>
</dbReference>
<evidence type="ECO:0000313" key="9">
    <source>
        <dbReference type="EMBL" id="QSB05208.1"/>
    </source>
</evidence>
<dbReference type="SMART" id="SM00387">
    <property type="entry name" value="HATPase_c"/>
    <property type="match status" value="1"/>
</dbReference>
<dbReference type="GO" id="GO:0005886">
    <property type="term" value="C:plasma membrane"/>
    <property type="evidence" value="ECO:0007669"/>
    <property type="project" value="TreeGrafter"/>
</dbReference>
<dbReference type="Gene3D" id="3.30.565.10">
    <property type="entry name" value="Histidine kinase-like ATPase, C-terminal domain"/>
    <property type="match status" value="1"/>
</dbReference>
<feature type="transmembrane region" description="Helical" evidence="7">
    <location>
        <begin position="69"/>
        <end position="89"/>
    </location>
</feature>
<evidence type="ECO:0000256" key="2">
    <source>
        <dbReference type="ARBA" id="ARBA00012438"/>
    </source>
</evidence>
<dbReference type="RefSeq" id="WP_213171210.1">
    <property type="nucleotide sequence ID" value="NZ_CP070496.1"/>
</dbReference>
<keyword evidence="7" id="KW-0472">Membrane</keyword>
<proteinExistence type="predicted"/>
<evidence type="ECO:0000313" key="10">
    <source>
        <dbReference type="Proteomes" id="UP000662939"/>
    </source>
</evidence>
<keyword evidence="3" id="KW-0597">Phosphoprotein</keyword>
<feature type="region of interest" description="Disordered" evidence="6">
    <location>
        <begin position="1"/>
        <end position="22"/>
    </location>
</feature>
<feature type="transmembrane region" description="Helical" evidence="7">
    <location>
        <begin position="36"/>
        <end position="57"/>
    </location>
</feature>